<evidence type="ECO:0000313" key="2">
    <source>
        <dbReference type="EMBL" id="QDQ42532.1"/>
    </source>
</evidence>
<organism evidence="2 4">
    <name type="scientific">Methylacidiphilum kamchatkense Kam1</name>
    <dbReference type="NCBI Taxonomy" id="1202785"/>
    <lineage>
        <taxon>Bacteria</taxon>
        <taxon>Pseudomonadati</taxon>
        <taxon>Verrucomicrobiota</taxon>
        <taxon>Methylacidiphilae</taxon>
        <taxon>Methylacidiphilales</taxon>
        <taxon>Methylacidiphilaceae</taxon>
        <taxon>Methylacidiphilum (ex Ratnadevi et al. 2023)</taxon>
    </lineage>
</organism>
<evidence type="ECO:0000313" key="1">
    <source>
        <dbReference type="EMBL" id="KIE59469.1"/>
    </source>
</evidence>
<reference evidence="1 3" key="1">
    <citation type="submission" date="2014-08" db="EMBL/GenBank/DDBJ databases">
        <title>Methylacidiphilum kamchatkense strain Kam1 draft genome sequence.</title>
        <authorList>
            <person name="Birkeland N.-K."/>
            <person name="Erikstad H.A."/>
        </authorList>
    </citation>
    <scope>NUCLEOTIDE SEQUENCE [LARGE SCALE GENOMIC DNA]</scope>
    <source>
        <strain evidence="1 3">Kam1</strain>
    </source>
</reference>
<dbReference type="EMBL" id="JQNX01000001">
    <property type="protein sequence ID" value="KIE59469.1"/>
    <property type="molecule type" value="Genomic_DNA"/>
</dbReference>
<evidence type="ECO:0000313" key="4">
    <source>
        <dbReference type="Proteomes" id="UP000315925"/>
    </source>
</evidence>
<reference evidence="4" key="3">
    <citation type="submission" date="2019-03" db="EMBL/GenBank/DDBJ databases">
        <title>Complete genome of Methylacidiphilum kamchatkense Kam1.</title>
        <authorList>
            <person name="Kruse T."/>
            <person name="Murarilal Ratnadevi C."/>
            <person name="Erikstad H.-A."/>
            <person name="Birkeland N.-K."/>
        </authorList>
    </citation>
    <scope>NUCLEOTIDE SEQUENCE [LARGE SCALE GENOMIC DNA]</scope>
    <source>
        <strain evidence="4">kam1</strain>
    </source>
</reference>
<gene>
    <name evidence="1" type="ORF">A946_02015</name>
    <name evidence="2" type="ORF">kam1_1307</name>
</gene>
<dbReference type="KEGG" id="mkc:kam1_1307"/>
<protein>
    <submittedName>
        <fullName evidence="2">CRISPR-associated protein Csx14 family</fullName>
    </submittedName>
</protein>
<proteinExistence type="predicted"/>
<name>A0A0C1UT48_9BACT</name>
<dbReference type="STRING" id="1202785.A946_02015"/>
<sequence>MSANKNIFLCTLGVTWPVVMEAADYLSSWDEIHCLTGTGPKIEGNFEKLFSYFSKKDCIFGLWQLKNFDEIKSNEQIQFCNETIFRWYLYHLNKHGLPYACIAGGFKSMGAVLHKAASNFGSKGIFHILIRGVVEPKDEESYEQAKKEKRIFYVELGEEPGFEELRQLDPNIYSLDSFIQNIQNKERNIYHYLLNDSHKKTVYGKNVKRP</sequence>
<dbReference type="EMBL" id="CP037899">
    <property type="protein sequence ID" value="QDQ42532.1"/>
    <property type="molecule type" value="Genomic_DNA"/>
</dbReference>
<reference evidence="2" key="2">
    <citation type="journal article" date="2019" name="BMC Genomics">
        <title>Complete genome sequence analysis of the thermoacidophilic verrucomicrobial methanotroph 'Candidatus Methylacidiphilum kamchatkense' strain Kam1 and comparison with its closest relatives.</title>
        <authorList>
            <person name="Kruse T."/>
            <person name="Ratnadevi C.M."/>
            <person name="Erikstad H.A."/>
            <person name="Birkeland N.K."/>
        </authorList>
    </citation>
    <scope>NUCLEOTIDE SEQUENCE</scope>
    <source>
        <strain evidence="2">Kam1</strain>
    </source>
</reference>
<dbReference type="RefSeq" id="WP_039720722.1">
    <property type="nucleotide sequence ID" value="NZ_CP037899.1"/>
</dbReference>
<dbReference type="Proteomes" id="UP000315925">
    <property type="component" value="Chromosome"/>
</dbReference>
<dbReference type="AlphaFoldDB" id="A0A0C1UT48"/>
<evidence type="ECO:0000313" key="3">
    <source>
        <dbReference type="Proteomes" id="UP000031594"/>
    </source>
</evidence>
<accession>A0A0C1UT48</accession>
<dbReference type="Proteomes" id="UP000031594">
    <property type="component" value="Unassembled WGS sequence"/>
</dbReference>
<keyword evidence="3" id="KW-1185">Reference proteome</keyword>